<dbReference type="Proteomes" id="UP000594842">
    <property type="component" value="Segment"/>
</dbReference>
<proteinExistence type="predicted"/>
<reference evidence="1 2" key="1">
    <citation type="submission" date="2020-12" db="EMBL/GenBank/DDBJ databases">
        <authorList>
            <person name="Kaganovsky A.M."/>
            <person name="Abad L.A."/>
            <person name="Hancock A.M."/>
            <person name="Wiggins Z.F."/>
            <person name="Bellamy Z.J."/>
            <person name="Moore L.A."/>
            <person name="Neal J.P."/>
            <person name="Poydras T.E."/>
            <person name="Timmer K."/>
            <person name="DeJong R."/>
            <person name="Gissendanner C.R."/>
            <person name="Findley A.M."/>
            <person name="Garlena R.A."/>
            <person name="Russell D.A."/>
            <person name="Jacobs-Sera D."/>
            <person name="Hatfull G.F."/>
        </authorList>
    </citation>
    <scope>NUCLEOTIDE SEQUENCE [LARGE SCALE GENOMIC DNA]</scope>
</reference>
<protein>
    <submittedName>
        <fullName evidence="1">Uncharacterized protein</fullName>
    </submittedName>
</protein>
<evidence type="ECO:0000313" key="1">
    <source>
        <dbReference type="EMBL" id="QPO17058.1"/>
    </source>
</evidence>
<dbReference type="RefSeq" id="YP_010001442.1">
    <property type="nucleotide sequence ID" value="NC_053210.1"/>
</dbReference>
<keyword evidence="2" id="KW-1185">Reference proteome</keyword>
<gene>
    <name evidence="1" type="primary">62</name>
    <name evidence="1" type="ORF">SEA_DEXDERT_62</name>
</gene>
<sequence length="54" mass="5936">MTDDRTHPAGIPWCRQCGHARCLHGEDGCLVRTCSCWRTADSLGATLDPQPPNK</sequence>
<dbReference type="EMBL" id="MW314849">
    <property type="protein sequence ID" value="QPO17058.1"/>
    <property type="molecule type" value="Genomic_DNA"/>
</dbReference>
<dbReference type="GeneID" id="63025935"/>
<evidence type="ECO:0000313" key="2">
    <source>
        <dbReference type="Proteomes" id="UP000594842"/>
    </source>
</evidence>
<organism evidence="1 2">
    <name type="scientific">Gordonia phage Dexdert</name>
    <dbReference type="NCBI Taxonomy" id="2794946"/>
    <lineage>
        <taxon>Viruses</taxon>
        <taxon>Duplodnaviria</taxon>
        <taxon>Heunggongvirae</taxon>
        <taxon>Uroviricota</taxon>
        <taxon>Caudoviricetes</taxon>
        <taxon>Stackebrandtviridae</taxon>
        <taxon>Schenleyvirinae</taxon>
        <taxon>Dexdertvirus</taxon>
        <taxon>Dexdertvirus dexdert</taxon>
    </lineage>
</organism>
<name>A0A7T1KS97_9CAUD</name>
<accession>A0A7T1KS97</accession>
<dbReference type="KEGG" id="vg:63025935"/>